<dbReference type="EMBL" id="PQGD01000019">
    <property type="protein sequence ID" value="POP44811.1"/>
    <property type="molecule type" value="Genomic_DNA"/>
</dbReference>
<dbReference type="OrthoDB" id="6572875at2"/>
<evidence type="ECO:0000313" key="1">
    <source>
        <dbReference type="EMBL" id="POP43258.1"/>
    </source>
</evidence>
<gene>
    <name evidence="2" type="ORF">CHU32_20940</name>
    <name evidence="1" type="ORF">CHU33_17020</name>
</gene>
<dbReference type="RefSeq" id="WP_103677265.1">
    <property type="nucleotide sequence ID" value="NZ_PQGD01000019.1"/>
</dbReference>
<name>A0A2P5GK97_9ENTR</name>
<accession>A0A2P5GK97</accession>
<organism evidence="2 4">
    <name type="scientific">Superficieibacter electus</name>
    <dbReference type="NCBI Taxonomy" id="2022662"/>
    <lineage>
        <taxon>Bacteria</taxon>
        <taxon>Pseudomonadati</taxon>
        <taxon>Pseudomonadota</taxon>
        <taxon>Gammaproteobacteria</taxon>
        <taxon>Enterobacterales</taxon>
        <taxon>Enterobacteriaceae</taxon>
        <taxon>Superficieibacter</taxon>
    </lineage>
</organism>
<comment type="caution">
    <text evidence="2">The sequence shown here is derived from an EMBL/GenBank/DDBJ whole genome shotgun (WGS) entry which is preliminary data.</text>
</comment>
<dbReference type="AlphaFoldDB" id="A0A2P5GK97"/>
<evidence type="ECO:0000313" key="3">
    <source>
        <dbReference type="Proteomes" id="UP000237073"/>
    </source>
</evidence>
<sequence length="150" mass="16534">MEPAIELTIKLSGTDPRTGADITIACCDTDRWQEDIIPKLINEVLDKAEVFSGEAGLSGLCCWDVHITIGLNADGIYPGLPGFHLYQDVMFYRGGLNIAPLLDAILSVPGYWATVSLAYFLYSQRDDMLSAQSGFALGFWLQSRQPSQDR</sequence>
<dbReference type="Proteomes" id="UP000237073">
    <property type="component" value="Unassembled WGS sequence"/>
</dbReference>
<protein>
    <submittedName>
        <fullName evidence="2">Uncharacterized protein</fullName>
    </submittedName>
</protein>
<proteinExistence type="predicted"/>
<dbReference type="Proteomes" id="UP000247005">
    <property type="component" value="Unassembled WGS sequence"/>
</dbReference>
<keyword evidence="3" id="KW-1185">Reference proteome</keyword>
<reference evidence="3 4" key="1">
    <citation type="submission" date="2018-01" db="EMBL/GenBank/DDBJ databases">
        <title>Superficieibacter electus gen. nov., sp. nov., an extended-spectrum beta-lactamase possessing member of the Enterobacteriaceae family, isolated from intensive care unit surfaces.</title>
        <authorList>
            <person name="Potter R.F."/>
            <person name="D'Souza A.W."/>
        </authorList>
    </citation>
    <scope>NUCLEOTIDE SEQUENCE [LARGE SCALE GENOMIC DNA]</scope>
    <source>
        <strain evidence="2 4">BP-1</strain>
        <strain evidence="1 3">BP-2</strain>
    </source>
</reference>
<evidence type="ECO:0000313" key="2">
    <source>
        <dbReference type="EMBL" id="POP44811.1"/>
    </source>
</evidence>
<dbReference type="EMBL" id="PQGE01000015">
    <property type="protein sequence ID" value="POP43258.1"/>
    <property type="molecule type" value="Genomic_DNA"/>
</dbReference>
<evidence type="ECO:0000313" key="4">
    <source>
        <dbReference type="Proteomes" id="UP000247005"/>
    </source>
</evidence>